<dbReference type="InterPro" id="IPR015942">
    <property type="entry name" value="Asp/Glu/hydantoin_racemase"/>
</dbReference>
<dbReference type="PROSITE" id="PS00924">
    <property type="entry name" value="ASP_GLU_RACEMASE_2"/>
    <property type="match status" value="1"/>
</dbReference>
<dbReference type="Proteomes" id="UP001199296">
    <property type="component" value="Unassembled WGS sequence"/>
</dbReference>
<dbReference type="Pfam" id="PF01177">
    <property type="entry name" value="Asp_Glu_race"/>
    <property type="match status" value="1"/>
</dbReference>
<protein>
    <submittedName>
        <fullName evidence="1">Aspartate/glutamate racemase family protein</fullName>
    </submittedName>
</protein>
<dbReference type="InterPro" id="IPR033134">
    <property type="entry name" value="Asp/Glu_racemase_AS_2"/>
</dbReference>
<dbReference type="SUPFAM" id="SSF53681">
    <property type="entry name" value="Aspartate/glutamate racemase"/>
    <property type="match status" value="1"/>
</dbReference>
<evidence type="ECO:0000313" key="1">
    <source>
        <dbReference type="EMBL" id="MCC3144854.1"/>
    </source>
</evidence>
<dbReference type="Gene3D" id="3.40.50.1860">
    <property type="match status" value="2"/>
</dbReference>
<proteinExistence type="predicted"/>
<accession>A0AAW4WYT4</accession>
<evidence type="ECO:0000313" key="2">
    <source>
        <dbReference type="Proteomes" id="UP001199296"/>
    </source>
</evidence>
<reference evidence="1 2" key="1">
    <citation type="submission" date="2021-10" db="EMBL/GenBank/DDBJ databases">
        <authorList>
            <person name="Grouzdev D.S."/>
            <person name="Pantiukh K.S."/>
            <person name="Krutkina M.S."/>
        </authorList>
    </citation>
    <scope>NUCLEOTIDE SEQUENCE [LARGE SCALE GENOMIC DNA]</scope>
    <source>
        <strain evidence="1 2">Z-7514</strain>
    </source>
</reference>
<organism evidence="1 2">
    <name type="scientific">Halanaerobium polyolivorans</name>
    <dbReference type="NCBI Taxonomy" id="2886943"/>
    <lineage>
        <taxon>Bacteria</taxon>
        <taxon>Bacillati</taxon>
        <taxon>Bacillota</taxon>
        <taxon>Clostridia</taxon>
        <taxon>Halanaerobiales</taxon>
        <taxon>Halanaerobiaceae</taxon>
        <taxon>Halanaerobium</taxon>
    </lineage>
</organism>
<keyword evidence="2" id="KW-1185">Reference proteome</keyword>
<sequence>MAIKYGITAGTPFDTKLGEIFFKQKGLEVLSAHISENAEEQNRLQYISPKKLEKKTIKTIKNLKKDGADLIIIYCNSLSAVLEVEKISQLADIPILTPLDIYKSLNLTSLDKLALLAANSQSAAKIENIIAEKNPHLEFVSAGVMPIIKAIEAQKEPAAILAEDGLKELLIAFDSMGAEAVLLGCTHLPYLKAEIAKYFEIIIDPADKIKVMAEMTLATKRT</sequence>
<dbReference type="AlphaFoldDB" id="A0AAW4WYT4"/>
<dbReference type="EMBL" id="JAJFAT010000006">
    <property type="protein sequence ID" value="MCC3144854.1"/>
    <property type="molecule type" value="Genomic_DNA"/>
</dbReference>
<gene>
    <name evidence="1" type="ORF">LJ207_05920</name>
</gene>
<name>A0AAW4WYT4_9FIRM</name>
<comment type="caution">
    <text evidence="1">The sequence shown here is derived from an EMBL/GenBank/DDBJ whole genome shotgun (WGS) entry which is preliminary data.</text>
</comment>
<dbReference type="GO" id="GO:0047661">
    <property type="term" value="F:amino-acid racemase activity"/>
    <property type="evidence" value="ECO:0007669"/>
    <property type="project" value="InterPro"/>
</dbReference>
<dbReference type="InterPro" id="IPR001920">
    <property type="entry name" value="Asp/Glu_race"/>
</dbReference>
<dbReference type="RefSeq" id="WP_229345091.1">
    <property type="nucleotide sequence ID" value="NZ_JAJFAT010000006.1"/>
</dbReference>